<dbReference type="OMA" id="ANTAPHM"/>
<dbReference type="HOGENOM" id="CLU_064821_0_0_1"/>
<dbReference type="eggNOG" id="KOG1988">
    <property type="taxonomic scope" value="Eukaryota"/>
</dbReference>
<dbReference type="PhylomeDB" id="A7RWU8"/>
<dbReference type="InParanoid" id="A7RWU8"/>
<reference evidence="3 4" key="1">
    <citation type="journal article" date="2007" name="Science">
        <title>Sea anemone genome reveals ancestral eumetazoan gene repertoire and genomic organization.</title>
        <authorList>
            <person name="Putnam N.H."/>
            <person name="Srivastava M."/>
            <person name="Hellsten U."/>
            <person name="Dirks B."/>
            <person name="Chapman J."/>
            <person name="Salamov A."/>
            <person name="Terry A."/>
            <person name="Shapiro H."/>
            <person name="Lindquist E."/>
            <person name="Kapitonov V.V."/>
            <person name="Jurka J."/>
            <person name="Genikhovich G."/>
            <person name="Grigoriev I.V."/>
            <person name="Lucas S.M."/>
            <person name="Steele R.E."/>
            <person name="Finnerty J.R."/>
            <person name="Technau U."/>
            <person name="Martindale M.Q."/>
            <person name="Rokhsar D.S."/>
        </authorList>
    </citation>
    <scope>NUCLEOTIDE SEQUENCE [LARGE SCALE GENOMIC DNA]</scope>
    <source>
        <strain evidence="4">CH2 X CH6</strain>
    </source>
</reference>
<protein>
    <recommendedName>
        <fullName evidence="2">Integrator complex subunit 7 N-terminal domain-containing protein</fullName>
    </recommendedName>
</protein>
<dbReference type="Pfam" id="PF24436">
    <property type="entry name" value="INTS7_N"/>
    <property type="match status" value="1"/>
</dbReference>
<dbReference type="PANTHER" id="PTHR13322">
    <property type="entry name" value="C1ORF73 PROTEIN"/>
    <property type="match status" value="1"/>
</dbReference>
<dbReference type="SUPFAM" id="SSF48371">
    <property type="entry name" value="ARM repeat"/>
    <property type="match status" value="1"/>
</dbReference>
<feature type="domain" description="Integrator complex subunit 7 N-terminal" evidence="2">
    <location>
        <begin position="28"/>
        <end position="327"/>
    </location>
</feature>
<evidence type="ECO:0000259" key="2">
    <source>
        <dbReference type="Pfam" id="PF24436"/>
    </source>
</evidence>
<evidence type="ECO:0000256" key="1">
    <source>
        <dbReference type="ARBA" id="ARBA00008565"/>
    </source>
</evidence>
<accession>A7RWU8</accession>
<gene>
    <name evidence="3" type="ORF">NEMVEDRAFT_v1g163622</name>
</gene>
<evidence type="ECO:0000313" key="4">
    <source>
        <dbReference type="Proteomes" id="UP000001593"/>
    </source>
</evidence>
<keyword evidence="4" id="KW-1185">Reference proteome</keyword>
<proteinExistence type="inferred from homology"/>
<dbReference type="STRING" id="45351.A7RWU8"/>
<dbReference type="KEGG" id="nve:5516047"/>
<dbReference type="InterPro" id="IPR033060">
    <property type="entry name" value="INTS7"/>
</dbReference>
<sequence>MAAVGLSFGSYEKNSSGQENWQDANAALLELDKCLRSSKVGEQCEAIVRVPNLFEKHPLPILINSAFLKLADIFRMGNNFLRLCILKVTQRSQKHHDKILNIDEFLRRIYSVIHSNDPIARTITIRVLGSIASIIPERKNAHHSIRTSLNSHDQVELEAAIFATQQFCSQSRSFASGIFNKLAQMIEGLTTPVEMKLKLIPIFRHMYFDADLTTKVYALCSTLLSSHPACRFVVVTLHTLSCLAAASINSIPQQVDLLLSYLTGDPRKAVKTQVIADLKLLANTAPHMWESSHVESLCTFLLETEYDVLKLSGLNTLVALSTTLAVNH</sequence>
<dbReference type="PANTHER" id="PTHR13322:SF2">
    <property type="entry name" value="INTEGRATOR COMPLEX SUBUNIT 7"/>
    <property type="match status" value="1"/>
</dbReference>
<dbReference type="AlphaFoldDB" id="A7RWU8"/>
<dbReference type="GO" id="GO:0016180">
    <property type="term" value="P:snRNA processing"/>
    <property type="evidence" value="ECO:0007669"/>
    <property type="project" value="InterPro"/>
</dbReference>
<feature type="non-terminal residue" evidence="3">
    <location>
        <position position="1"/>
    </location>
</feature>
<organism evidence="3 4">
    <name type="scientific">Nematostella vectensis</name>
    <name type="common">Starlet sea anemone</name>
    <dbReference type="NCBI Taxonomy" id="45351"/>
    <lineage>
        <taxon>Eukaryota</taxon>
        <taxon>Metazoa</taxon>
        <taxon>Cnidaria</taxon>
        <taxon>Anthozoa</taxon>
        <taxon>Hexacorallia</taxon>
        <taxon>Actiniaria</taxon>
        <taxon>Edwardsiidae</taxon>
        <taxon>Nematostella</taxon>
    </lineage>
</organism>
<name>A7RWU8_NEMVE</name>
<dbReference type="GO" id="GO:0032039">
    <property type="term" value="C:integrator complex"/>
    <property type="evidence" value="ECO:0007669"/>
    <property type="project" value="InterPro"/>
</dbReference>
<evidence type="ECO:0000313" key="3">
    <source>
        <dbReference type="EMBL" id="EDO44086.1"/>
    </source>
</evidence>
<dbReference type="EMBL" id="DS469548">
    <property type="protein sequence ID" value="EDO44086.1"/>
    <property type="molecule type" value="Genomic_DNA"/>
</dbReference>
<dbReference type="Proteomes" id="UP000001593">
    <property type="component" value="Unassembled WGS sequence"/>
</dbReference>
<comment type="similarity">
    <text evidence="1">Belongs to the Integrator subunit 7 family.</text>
</comment>
<dbReference type="InterPro" id="IPR056516">
    <property type="entry name" value="INTS7_N"/>
</dbReference>
<dbReference type="InterPro" id="IPR016024">
    <property type="entry name" value="ARM-type_fold"/>
</dbReference>